<evidence type="ECO:0000313" key="2">
    <source>
        <dbReference type="Proteomes" id="UP001429564"/>
    </source>
</evidence>
<sequence>MGATSVGHLGFFELYSVRNFAQLCSYRFRKIKRAVRISTALIFYQPLSNSGSVGSGVGSFGSGDGSVGSGDGSDGSGVELVVFGVG</sequence>
<accession>A0ABX0WBN7</accession>
<reference evidence="1 2" key="1">
    <citation type="submission" date="2018-05" db="EMBL/GenBank/DDBJ databases">
        <authorList>
            <person name="Zhang Y.-J."/>
        </authorList>
    </citation>
    <scope>NUCLEOTIDE SEQUENCE [LARGE SCALE GENOMIC DNA]</scope>
    <source>
        <strain evidence="1 2">CY04</strain>
    </source>
</reference>
<dbReference type="EMBL" id="QHLQ01000015">
    <property type="protein sequence ID" value="NIZ62278.1"/>
    <property type="molecule type" value="Genomic_DNA"/>
</dbReference>
<gene>
    <name evidence="1" type="ORF">DL239_14985</name>
</gene>
<dbReference type="Proteomes" id="UP001429564">
    <property type="component" value="Unassembled WGS sequence"/>
</dbReference>
<organism evidence="1 2">
    <name type="scientific">Parasedimentitalea denitrificans</name>
    <dbReference type="NCBI Taxonomy" id="2211118"/>
    <lineage>
        <taxon>Bacteria</taxon>
        <taxon>Pseudomonadati</taxon>
        <taxon>Pseudomonadota</taxon>
        <taxon>Alphaproteobacteria</taxon>
        <taxon>Rhodobacterales</taxon>
        <taxon>Paracoccaceae</taxon>
        <taxon>Parasedimentitalea</taxon>
    </lineage>
</organism>
<evidence type="ECO:0000313" key="1">
    <source>
        <dbReference type="EMBL" id="NIZ62278.1"/>
    </source>
</evidence>
<name>A0ABX0WBN7_9RHOB</name>
<proteinExistence type="predicted"/>
<comment type="caution">
    <text evidence="1">The sequence shown here is derived from an EMBL/GenBank/DDBJ whole genome shotgun (WGS) entry which is preliminary data.</text>
</comment>
<protein>
    <submittedName>
        <fullName evidence="1">Uncharacterized protein</fullName>
    </submittedName>
</protein>
<keyword evidence="2" id="KW-1185">Reference proteome</keyword>